<dbReference type="InterPro" id="IPR017871">
    <property type="entry name" value="ABC_transporter-like_CS"/>
</dbReference>
<comment type="caution">
    <text evidence="12">The sequence shown here is derived from an EMBL/GenBank/DDBJ whole genome shotgun (WGS) entry which is preliminary data.</text>
</comment>
<evidence type="ECO:0000313" key="13">
    <source>
        <dbReference type="Proteomes" id="UP001253545"/>
    </source>
</evidence>
<dbReference type="InterPro" id="IPR027417">
    <property type="entry name" value="P-loop_NTPase"/>
</dbReference>
<evidence type="ECO:0000256" key="7">
    <source>
        <dbReference type="ARBA" id="ARBA00022967"/>
    </source>
</evidence>
<keyword evidence="8" id="KW-0408">Iron</keyword>
<dbReference type="InterPro" id="IPR008995">
    <property type="entry name" value="Mo/tungstate-bd_C_term_dom"/>
</dbReference>
<dbReference type="GO" id="GO:0005524">
    <property type="term" value="F:ATP binding"/>
    <property type="evidence" value="ECO:0007669"/>
    <property type="project" value="UniProtKB-KW"/>
</dbReference>
<dbReference type="PANTHER" id="PTHR42781">
    <property type="entry name" value="SPERMIDINE/PUTRESCINE IMPORT ATP-BINDING PROTEIN POTA"/>
    <property type="match status" value="1"/>
</dbReference>
<evidence type="ECO:0000256" key="8">
    <source>
        <dbReference type="ARBA" id="ARBA00023004"/>
    </source>
</evidence>
<evidence type="ECO:0000313" key="12">
    <source>
        <dbReference type="EMBL" id="MDT0594683.1"/>
    </source>
</evidence>
<dbReference type="SMART" id="SM00382">
    <property type="entry name" value="AAA"/>
    <property type="match status" value="1"/>
</dbReference>
<keyword evidence="5" id="KW-0547">Nucleotide-binding</keyword>
<dbReference type="Gene3D" id="3.40.50.300">
    <property type="entry name" value="P-loop containing nucleotide triphosphate hydrolases"/>
    <property type="match status" value="1"/>
</dbReference>
<dbReference type="RefSeq" id="WP_311368143.1">
    <property type="nucleotide sequence ID" value="NZ_JAVRHX010000001.1"/>
</dbReference>
<keyword evidence="2" id="KW-1003">Cell membrane</keyword>
<evidence type="ECO:0000256" key="9">
    <source>
        <dbReference type="ARBA" id="ARBA00023065"/>
    </source>
</evidence>
<dbReference type="InterPro" id="IPR003439">
    <property type="entry name" value="ABC_transporter-like_ATP-bd"/>
</dbReference>
<evidence type="ECO:0000256" key="1">
    <source>
        <dbReference type="ARBA" id="ARBA00022448"/>
    </source>
</evidence>
<reference evidence="12 13" key="1">
    <citation type="submission" date="2023-09" db="EMBL/GenBank/DDBJ databases">
        <authorList>
            <person name="Rey-Velasco X."/>
        </authorList>
    </citation>
    <scope>NUCLEOTIDE SEQUENCE [LARGE SCALE GENOMIC DNA]</scope>
    <source>
        <strain evidence="12 13">P117</strain>
    </source>
</reference>
<dbReference type="InterPro" id="IPR050093">
    <property type="entry name" value="ABC_SmlMolc_Importer"/>
</dbReference>
<dbReference type="Pfam" id="PF08402">
    <property type="entry name" value="TOBE_2"/>
    <property type="match status" value="1"/>
</dbReference>
<keyword evidence="13" id="KW-1185">Reference proteome</keyword>
<sequence>MSQALIELSDVDLAYDNKCVLEGVSFSLESGEVACILGPSGSGKTSLLRALAGFLQLKKGEIAINGQCVASLHTMVPPQDRSLGLVFQDFALFPHMTVQQNVEFGLFKLTVNEQKQKAQYYMDIMGIAELAAKYPAELSGGQQQRVAIARAIAPEPDVLLMDEAFSSLDPTLREQVTHDVRDIIKRLGLTAILVTHDQSEAFAFADKIAIVAEGRLQQFSNAYSLYHEPQTYFVANFVGEGVFIQGEYNKSEACVETALGKLFTKVVKTQQTMQKRIETSMISSQNGRMDSEAKKSTFDDFTDKQIVNVLLRPDDIIHDDESPHKAIIVERFFRGAFIKYKLQLPSSLETIWCFAPSHHNHHIGETFGISVQLDHLICF</sequence>
<accession>A0ABU2ZRN5</accession>
<evidence type="ECO:0000256" key="3">
    <source>
        <dbReference type="ARBA" id="ARBA00022496"/>
    </source>
</evidence>
<evidence type="ECO:0000256" key="10">
    <source>
        <dbReference type="ARBA" id="ARBA00023136"/>
    </source>
</evidence>
<keyword evidence="10" id="KW-0472">Membrane</keyword>
<protein>
    <submittedName>
        <fullName evidence="12">ABC transporter ATP-binding protein</fullName>
    </submittedName>
</protein>
<keyword evidence="4" id="KW-0997">Cell inner membrane</keyword>
<gene>
    <name evidence="12" type="ORF">RM552_07525</name>
</gene>
<dbReference type="Pfam" id="PF00005">
    <property type="entry name" value="ABC_tran"/>
    <property type="match status" value="1"/>
</dbReference>
<keyword evidence="3" id="KW-0410">Iron transport</keyword>
<dbReference type="PROSITE" id="PS00211">
    <property type="entry name" value="ABC_TRANSPORTER_1"/>
    <property type="match status" value="1"/>
</dbReference>
<dbReference type="EMBL" id="JAVRHX010000001">
    <property type="protein sequence ID" value="MDT0594683.1"/>
    <property type="molecule type" value="Genomic_DNA"/>
</dbReference>
<keyword evidence="9" id="KW-0406">Ion transport</keyword>
<dbReference type="InterPro" id="IPR015853">
    <property type="entry name" value="ABC_transpr_FbpC"/>
</dbReference>
<dbReference type="PANTHER" id="PTHR42781:SF5">
    <property type="entry name" value="PUTRESCINE TRANSPORT ATP-BINDING PROTEIN POTG"/>
    <property type="match status" value="1"/>
</dbReference>
<keyword evidence="6 12" id="KW-0067">ATP-binding</keyword>
<evidence type="ECO:0000256" key="5">
    <source>
        <dbReference type="ARBA" id="ARBA00022741"/>
    </source>
</evidence>
<organism evidence="12 13">
    <name type="scientific">Glaciecola petra</name>
    <dbReference type="NCBI Taxonomy" id="3075602"/>
    <lineage>
        <taxon>Bacteria</taxon>
        <taxon>Pseudomonadati</taxon>
        <taxon>Pseudomonadota</taxon>
        <taxon>Gammaproteobacteria</taxon>
        <taxon>Alteromonadales</taxon>
        <taxon>Alteromonadaceae</taxon>
        <taxon>Glaciecola</taxon>
    </lineage>
</organism>
<proteinExistence type="predicted"/>
<evidence type="ECO:0000256" key="6">
    <source>
        <dbReference type="ARBA" id="ARBA00022840"/>
    </source>
</evidence>
<dbReference type="SUPFAM" id="SSF52540">
    <property type="entry name" value="P-loop containing nucleoside triphosphate hydrolases"/>
    <property type="match status" value="1"/>
</dbReference>
<evidence type="ECO:0000256" key="2">
    <source>
        <dbReference type="ARBA" id="ARBA00022475"/>
    </source>
</evidence>
<name>A0ABU2ZRN5_9ALTE</name>
<evidence type="ECO:0000259" key="11">
    <source>
        <dbReference type="PROSITE" id="PS50893"/>
    </source>
</evidence>
<feature type="domain" description="ABC transporter" evidence="11">
    <location>
        <begin position="6"/>
        <end position="238"/>
    </location>
</feature>
<dbReference type="InterPro" id="IPR013611">
    <property type="entry name" value="Transp-assoc_OB_typ2"/>
</dbReference>
<dbReference type="PROSITE" id="PS50893">
    <property type="entry name" value="ABC_TRANSPORTER_2"/>
    <property type="match status" value="1"/>
</dbReference>
<keyword evidence="1" id="KW-0813">Transport</keyword>
<evidence type="ECO:0000256" key="4">
    <source>
        <dbReference type="ARBA" id="ARBA00022519"/>
    </source>
</evidence>
<dbReference type="InterPro" id="IPR003593">
    <property type="entry name" value="AAA+_ATPase"/>
</dbReference>
<dbReference type="Proteomes" id="UP001253545">
    <property type="component" value="Unassembled WGS sequence"/>
</dbReference>
<keyword evidence="7" id="KW-1278">Translocase</keyword>
<dbReference type="SUPFAM" id="SSF50331">
    <property type="entry name" value="MOP-like"/>
    <property type="match status" value="1"/>
</dbReference>
<dbReference type="CDD" id="cd03259">
    <property type="entry name" value="ABC_Carb_Solutes_like"/>
    <property type="match status" value="1"/>
</dbReference>